<dbReference type="CDD" id="cd03131">
    <property type="entry name" value="GATase1_HTS"/>
    <property type="match status" value="1"/>
</dbReference>
<dbReference type="PATRIC" id="fig|1341156.4.peg.618"/>
<sequence>MPIRLKETLPVIEKLKKENIFAMTEERAMHQDIRELKIAVLNIMPDKEETEQQLLRLLSNSPLQTEVTFIRLTTHKYKNTPMSYLLKNYLPFYQIEHKYYDGLIITGAPVEKLEYEDVDYWGELSAIFEWSRIHVTSTLYLCWAAQAGLYYHYGVPKFDLDRKLSGIFKHTVTEPGNELVRGFDKNFFAPHSRYTGIDRDEILKVNELSIIAESDETGVYIVSDGGKNIFVNGHPEYDLYRLAEEYIRDTDKGISPDIPKNYFPDDDPDKEPESRWISASSLLFSNWLNYFVYQITPFEF</sequence>
<evidence type="ECO:0000256" key="1">
    <source>
        <dbReference type="ARBA" id="ARBA00004496"/>
    </source>
</evidence>
<keyword evidence="11" id="KW-1185">Reference proteome</keyword>
<feature type="active site" evidence="8">
    <location>
        <position position="236"/>
    </location>
</feature>
<evidence type="ECO:0000256" key="7">
    <source>
        <dbReference type="ARBA" id="ARBA00049043"/>
    </source>
</evidence>
<evidence type="ECO:0000313" key="11">
    <source>
        <dbReference type="Proteomes" id="UP000021369"/>
    </source>
</evidence>
<proteinExistence type="inferred from homology"/>
<comment type="function">
    <text evidence="8">Transfers an acetyl group from acetyl-CoA to L-homoserine, forming acetyl-L-homoserine.</text>
</comment>
<comment type="caution">
    <text evidence="10">The sequence shown here is derived from an EMBL/GenBank/DDBJ whole genome shotgun (WGS) entry which is preliminary data.</text>
</comment>
<dbReference type="GO" id="GO:0008899">
    <property type="term" value="F:homoserine O-succinyltransferase activity"/>
    <property type="evidence" value="ECO:0007669"/>
    <property type="project" value="UniProtKB-UniRule"/>
</dbReference>
<evidence type="ECO:0000256" key="8">
    <source>
        <dbReference type="HAMAP-Rule" id="MF_00295"/>
    </source>
</evidence>
<feature type="site" description="Important for substrate specificity" evidence="8">
    <location>
        <position position="192"/>
    </location>
</feature>
<feature type="binding site" evidence="8">
    <location>
        <position position="163"/>
    </location>
    <ligand>
        <name>substrate</name>
    </ligand>
</feature>
<dbReference type="PANTHER" id="PTHR20919">
    <property type="entry name" value="HOMOSERINE O-SUCCINYLTRANSFERASE"/>
    <property type="match status" value="1"/>
</dbReference>
<dbReference type="InterPro" id="IPR029062">
    <property type="entry name" value="Class_I_gatase-like"/>
</dbReference>
<comment type="subcellular location">
    <subcellularLocation>
        <location evidence="1 8">Cytoplasm</location>
    </subcellularLocation>
</comment>
<keyword evidence="2 8" id="KW-0963">Cytoplasm</keyword>
<feature type="active site" description="Acyl-thioester intermediate" evidence="8 9">
    <location>
        <position position="142"/>
    </location>
</feature>
<evidence type="ECO:0000256" key="5">
    <source>
        <dbReference type="ARBA" id="ARBA00023167"/>
    </source>
</evidence>
<dbReference type="AlphaFoldDB" id="A0A011WTP8"/>
<evidence type="ECO:0000256" key="3">
    <source>
        <dbReference type="ARBA" id="ARBA00022605"/>
    </source>
</evidence>
<gene>
    <name evidence="8" type="primary">metAA</name>
    <name evidence="10" type="ORF">RASY3_00400</name>
</gene>
<comment type="catalytic activity">
    <reaction evidence="7 8">
        <text>L-homoserine + acetyl-CoA = O-acetyl-L-homoserine + CoA</text>
        <dbReference type="Rhea" id="RHEA:13701"/>
        <dbReference type="ChEBI" id="CHEBI:57287"/>
        <dbReference type="ChEBI" id="CHEBI:57288"/>
        <dbReference type="ChEBI" id="CHEBI:57476"/>
        <dbReference type="ChEBI" id="CHEBI:57716"/>
        <dbReference type="EC" id="2.3.1.31"/>
    </reaction>
</comment>
<feature type="site" description="Important for acyl-CoA specificity" evidence="8">
    <location>
        <position position="111"/>
    </location>
</feature>
<feature type="binding site" evidence="8">
    <location>
        <position position="248"/>
    </location>
    <ligand>
        <name>substrate</name>
    </ligand>
</feature>
<dbReference type="RefSeq" id="WP_037284083.1">
    <property type="nucleotide sequence ID" value="NZ_JEOB01000001.1"/>
</dbReference>
<accession>A0A011WTP8</accession>
<keyword evidence="3 8" id="KW-0028">Amino-acid biosynthesis</keyword>
<keyword evidence="4 8" id="KW-0808">Transferase</keyword>
<dbReference type="NCBIfam" id="TIGR01001">
    <property type="entry name" value="metA"/>
    <property type="match status" value="1"/>
</dbReference>
<evidence type="ECO:0000256" key="6">
    <source>
        <dbReference type="ARBA" id="ARBA00023315"/>
    </source>
</evidence>
<dbReference type="HAMAP" id="MF_00295">
    <property type="entry name" value="MetA_acyltransf"/>
    <property type="match status" value="1"/>
</dbReference>
<feature type="binding site" evidence="8">
    <location>
        <position position="192"/>
    </location>
    <ligand>
        <name>substrate</name>
    </ligand>
</feature>
<dbReference type="PIRSF" id="PIRSF000450">
    <property type="entry name" value="H_ser_succinyltr"/>
    <property type="match status" value="1"/>
</dbReference>
<dbReference type="Proteomes" id="UP000021369">
    <property type="component" value="Unassembled WGS sequence"/>
</dbReference>
<evidence type="ECO:0000256" key="9">
    <source>
        <dbReference type="PIRSR" id="PIRSR000450-1"/>
    </source>
</evidence>
<keyword evidence="6 8" id="KW-0012">Acyltransferase</keyword>
<dbReference type="Pfam" id="PF04204">
    <property type="entry name" value="HTS"/>
    <property type="match status" value="1"/>
</dbReference>
<dbReference type="FunFam" id="3.40.50.880:FF:000004">
    <property type="entry name" value="Homoserine O-succinyltransferase"/>
    <property type="match status" value="1"/>
</dbReference>
<evidence type="ECO:0000313" key="10">
    <source>
        <dbReference type="EMBL" id="EXM40395.1"/>
    </source>
</evidence>
<dbReference type="SUPFAM" id="SSF52317">
    <property type="entry name" value="Class I glutamine amidotransferase-like"/>
    <property type="match status" value="1"/>
</dbReference>
<reference evidence="10 11" key="1">
    <citation type="submission" date="2013-06" db="EMBL/GenBank/DDBJ databases">
        <title>Rumen cellulosomics: divergent fiber-degrading strategies revealed by comparative genome-wide analysis of six Ruminococcal strains.</title>
        <authorList>
            <person name="Dassa B."/>
            <person name="Borovok I."/>
            <person name="Lamed R."/>
            <person name="Flint H."/>
            <person name="Yeoman C.J."/>
            <person name="White B."/>
            <person name="Bayer E.A."/>
        </authorList>
    </citation>
    <scope>NUCLEOTIDE SEQUENCE [LARGE SCALE GENOMIC DNA]</scope>
    <source>
        <strain evidence="10 11">SY3</strain>
    </source>
</reference>
<organism evidence="10 11">
    <name type="scientific">Ruminococcus albus SY3</name>
    <dbReference type="NCBI Taxonomy" id="1341156"/>
    <lineage>
        <taxon>Bacteria</taxon>
        <taxon>Bacillati</taxon>
        <taxon>Bacillota</taxon>
        <taxon>Clostridia</taxon>
        <taxon>Eubacteriales</taxon>
        <taxon>Oscillospiraceae</taxon>
        <taxon>Ruminococcus</taxon>
    </lineage>
</organism>
<dbReference type="GO" id="GO:0019281">
    <property type="term" value="P:L-methionine biosynthetic process from homoserine via O-succinyl-L-homoserine and cystathionine"/>
    <property type="evidence" value="ECO:0007669"/>
    <property type="project" value="InterPro"/>
</dbReference>
<dbReference type="InterPro" id="IPR005697">
    <property type="entry name" value="HST_MetA"/>
</dbReference>
<dbReference type="UniPathway" id="UPA00051">
    <property type="reaction ID" value="UER00074"/>
</dbReference>
<name>A0A011WTP8_RUMAL</name>
<dbReference type="GO" id="GO:0005737">
    <property type="term" value="C:cytoplasm"/>
    <property type="evidence" value="ECO:0007669"/>
    <property type="project" value="UniProtKB-SubCell"/>
</dbReference>
<comment type="similarity">
    <text evidence="8">Belongs to the MetA family.</text>
</comment>
<dbReference type="EMBL" id="JEOB01000001">
    <property type="protein sequence ID" value="EXM40395.1"/>
    <property type="molecule type" value="Genomic_DNA"/>
</dbReference>
<dbReference type="OrthoDB" id="9772423at2"/>
<comment type="pathway">
    <text evidence="8">Amino-acid biosynthesis; L-methionine biosynthesis via de novo pathway; O-acetyl-L-homoserine from L-homoserine: step 1/1.</text>
</comment>
<evidence type="ECO:0000256" key="4">
    <source>
        <dbReference type="ARBA" id="ARBA00022679"/>
    </source>
</evidence>
<comment type="caution">
    <text evidence="8">Lacks conserved residue(s) required for the propagation of feature annotation.</text>
</comment>
<dbReference type="InterPro" id="IPR033752">
    <property type="entry name" value="MetA_family"/>
</dbReference>
<dbReference type="GO" id="GO:0004414">
    <property type="term" value="F:homoserine O-acetyltransferase activity"/>
    <property type="evidence" value="ECO:0007669"/>
    <property type="project" value="UniProtKB-EC"/>
</dbReference>
<keyword evidence="5 8" id="KW-0486">Methionine biosynthesis</keyword>
<dbReference type="EC" id="2.3.1.31" evidence="8"/>
<dbReference type="PANTHER" id="PTHR20919:SF0">
    <property type="entry name" value="HOMOSERINE O-SUCCINYLTRANSFERASE"/>
    <property type="match status" value="1"/>
</dbReference>
<dbReference type="Gene3D" id="3.40.50.880">
    <property type="match status" value="1"/>
</dbReference>
<protein>
    <recommendedName>
        <fullName evidence="8">Homoserine O-acetyltransferase</fullName>
        <shortName evidence="8">HAT</shortName>
        <ecNumber evidence="8">2.3.1.31</ecNumber>
    </recommendedName>
    <alternativeName>
        <fullName evidence="8">Homoserine transacetylase</fullName>
        <shortName evidence="8">HTA</shortName>
    </alternativeName>
</protein>
<feature type="active site" description="Proton acceptor" evidence="8">
    <location>
        <position position="234"/>
    </location>
</feature>
<evidence type="ECO:0000256" key="2">
    <source>
        <dbReference type="ARBA" id="ARBA00022490"/>
    </source>
</evidence>